<dbReference type="Proteomes" id="UP001054821">
    <property type="component" value="Chromosome 8"/>
</dbReference>
<protein>
    <recommendedName>
        <fullName evidence="4">Retrotransposon Copia-like N-terminal domain-containing protein</fullName>
    </recommendedName>
</protein>
<accession>A0AAD4YMN8</accession>
<proteinExistence type="predicted"/>
<reference evidence="2 3" key="1">
    <citation type="journal article" date="2022" name="G3 (Bethesda)">
        <title>Whole-genome sequence and methylome profiling of the almond [Prunus dulcis (Mill.) D.A. Webb] cultivar 'Nonpareil'.</title>
        <authorList>
            <person name="D'Amico-Willman K.M."/>
            <person name="Ouma W.Z."/>
            <person name="Meulia T."/>
            <person name="Sideli G.M."/>
            <person name="Gradziel T.M."/>
            <person name="Fresnedo-Ramirez J."/>
        </authorList>
    </citation>
    <scope>NUCLEOTIDE SEQUENCE [LARGE SCALE GENOMIC DNA]</scope>
    <source>
        <strain evidence="2">Clone GOH B32 T37-40</strain>
    </source>
</reference>
<feature type="compositionally biased region" description="Polar residues" evidence="1">
    <location>
        <begin position="343"/>
        <end position="364"/>
    </location>
</feature>
<evidence type="ECO:0000256" key="1">
    <source>
        <dbReference type="SAM" id="MobiDB-lite"/>
    </source>
</evidence>
<dbReference type="PANTHER" id="PTHR34222:SF43">
    <property type="entry name" value="RETROTRANSPOSON GAG DOMAIN-CONTAINING PROTEIN"/>
    <property type="match status" value="1"/>
</dbReference>
<feature type="compositionally biased region" description="Polar residues" evidence="1">
    <location>
        <begin position="15"/>
        <end position="24"/>
    </location>
</feature>
<evidence type="ECO:0008006" key="4">
    <source>
        <dbReference type="Google" id="ProtNLM"/>
    </source>
</evidence>
<keyword evidence="3" id="KW-1185">Reference proteome</keyword>
<dbReference type="PANTHER" id="PTHR34222">
    <property type="entry name" value="GAG_PRE-INTEGRS DOMAIN-CONTAINING PROTEIN"/>
    <property type="match status" value="1"/>
</dbReference>
<comment type="caution">
    <text evidence="2">The sequence shown here is derived from an EMBL/GenBank/DDBJ whole genome shotgun (WGS) entry which is preliminary data.</text>
</comment>
<dbReference type="Pfam" id="PF14223">
    <property type="entry name" value="Retrotran_gag_2"/>
    <property type="match status" value="1"/>
</dbReference>
<feature type="compositionally biased region" description="Low complexity" evidence="1">
    <location>
        <begin position="409"/>
        <end position="423"/>
    </location>
</feature>
<feature type="compositionally biased region" description="Polar residues" evidence="1">
    <location>
        <begin position="424"/>
        <end position="435"/>
    </location>
</feature>
<gene>
    <name evidence="2" type="ORF">L3X38_044948</name>
</gene>
<feature type="region of interest" description="Disordered" evidence="1">
    <location>
        <begin position="1"/>
        <end position="25"/>
    </location>
</feature>
<feature type="region of interest" description="Disordered" evidence="1">
    <location>
        <begin position="404"/>
        <end position="435"/>
    </location>
</feature>
<evidence type="ECO:0000313" key="3">
    <source>
        <dbReference type="Proteomes" id="UP001054821"/>
    </source>
</evidence>
<evidence type="ECO:0000313" key="2">
    <source>
        <dbReference type="EMBL" id="KAI5315772.1"/>
    </source>
</evidence>
<sequence>MASLEDSAVLKLEGSSRTPTNTPVLNPVVIQNDASAVPNTVKLNESNYPLWSKVLEMHIAGRGRKGFVTGSTEEPAENSAGYETWETGNAIVKGWLINSMEPAIMGFFIHLRTAKEVWEEVARTYYDGSDISQIYELKVKSFRLRQEGRPVGVYYADLKSVWQELDQRRPIKMACAVDLKTLRDEIQIDRVYAFLAGLDDLFDKVRSDILRTQPLPSVEEVFSVVRREAQRHATMMSGSNNQGGLPSMAMVSRPAAAFHPSNPSSQSLNSRPFTRENKDDLKCTFCGQTRHTEDTCFAKHGVPDWFPELKKKLRAKERGSGGNNGGRASLGTAPPKAKEDETISNNPSQTLLTRSTHGDSSSTIGGDVTIEQRVESGTKPLLGESRQATIEMNLADEQPCAEPSIPFIEEPSTSSLSSSEVPPNTYSLSSSKVPPNTSSLNMPEVLSHLHGPFGLMLGTKLAVSPEYVNVEIVEFGAKNWV</sequence>
<organism evidence="2 3">
    <name type="scientific">Prunus dulcis</name>
    <name type="common">Almond</name>
    <name type="synonym">Amygdalus dulcis</name>
    <dbReference type="NCBI Taxonomy" id="3755"/>
    <lineage>
        <taxon>Eukaryota</taxon>
        <taxon>Viridiplantae</taxon>
        <taxon>Streptophyta</taxon>
        <taxon>Embryophyta</taxon>
        <taxon>Tracheophyta</taxon>
        <taxon>Spermatophyta</taxon>
        <taxon>Magnoliopsida</taxon>
        <taxon>eudicotyledons</taxon>
        <taxon>Gunneridae</taxon>
        <taxon>Pentapetalae</taxon>
        <taxon>rosids</taxon>
        <taxon>fabids</taxon>
        <taxon>Rosales</taxon>
        <taxon>Rosaceae</taxon>
        <taxon>Amygdaloideae</taxon>
        <taxon>Amygdaleae</taxon>
        <taxon>Prunus</taxon>
    </lineage>
</organism>
<dbReference type="EMBL" id="JAJFAZ020000008">
    <property type="protein sequence ID" value="KAI5315772.1"/>
    <property type="molecule type" value="Genomic_DNA"/>
</dbReference>
<dbReference type="AlphaFoldDB" id="A0AAD4YMN8"/>
<feature type="region of interest" description="Disordered" evidence="1">
    <location>
        <begin position="316"/>
        <end position="371"/>
    </location>
</feature>
<name>A0AAD4YMN8_PRUDU</name>